<evidence type="ECO:0000313" key="2">
    <source>
        <dbReference type="EMBL" id="EDL98003.1"/>
    </source>
</evidence>
<dbReference type="EMBL" id="CH473996">
    <property type="protein sequence ID" value="EDL98003.1"/>
    <property type="molecule type" value="Genomic_DNA"/>
</dbReference>
<sequence>MEEQKGLLDTTGTAENPKETTEGRLPGSQVPSGPR</sequence>
<dbReference type="Proteomes" id="UP000234681">
    <property type="component" value="Chromosome 14"/>
</dbReference>
<proteinExistence type="predicted"/>
<gene>
    <name evidence="2" type="ORF">rCG_23214</name>
</gene>
<organism evidence="2 3">
    <name type="scientific">Rattus norvegicus</name>
    <name type="common">Rat</name>
    <dbReference type="NCBI Taxonomy" id="10116"/>
    <lineage>
        <taxon>Eukaryota</taxon>
        <taxon>Metazoa</taxon>
        <taxon>Chordata</taxon>
        <taxon>Craniata</taxon>
        <taxon>Vertebrata</taxon>
        <taxon>Euteleostomi</taxon>
        <taxon>Mammalia</taxon>
        <taxon>Eutheria</taxon>
        <taxon>Euarchontoglires</taxon>
        <taxon>Glires</taxon>
        <taxon>Rodentia</taxon>
        <taxon>Myomorpha</taxon>
        <taxon>Muroidea</taxon>
        <taxon>Muridae</taxon>
        <taxon>Murinae</taxon>
        <taxon>Rattus</taxon>
    </lineage>
</organism>
<accession>A6JQ86</accession>
<reference evidence="3" key="1">
    <citation type="submission" date="2005-09" db="EMBL/GenBank/DDBJ databases">
        <authorList>
            <person name="Mural R.J."/>
            <person name="Li P.W."/>
            <person name="Adams M.D."/>
            <person name="Amanatides P.G."/>
            <person name="Baden-Tillson H."/>
            <person name="Barnstead M."/>
            <person name="Chin S.H."/>
            <person name="Dew I."/>
            <person name="Evans C.A."/>
            <person name="Ferriera S."/>
            <person name="Flanigan M."/>
            <person name="Fosler C."/>
            <person name="Glodek A."/>
            <person name="Gu Z."/>
            <person name="Holt R.A."/>
            <person name="Jennings D."/>
            <person name="Kraft C.L."/>
            <person name="Lu F."/>
            <person name="Nguyen T."/>
            <person name="Nusskern D.R."/>
            <person name="Pfannkoch C.M."/>
            <person name="Sitter C."/>
            <person name="Sutton G.G."/>
            <person name="Venter J.C."/>
            <person name="Wang Z."/>
            <person name="Woodage T."/>
            <person name="Zheng X.H."/>
            <person name="Zhong F."/>
        </authorList>
    </citation>
    <scope>NUCLEOTIDE SEQUENCE [LARGE SCALE GENOMIC DNA]</scope>
    <source>
        <strain>BN</strain>
        <strain evidence="3">Sprague-Dawley</strain>
    </source>
</reference>
<feature type="region of interest" description="Disordered" evidence="1">
    <location>
        <begin position="1"/>
        <end position="35"/>
    </location>
</feature>
<evidence type="ECO:0000256" key="1">
    <source>
        <dbReference type="SAM" id="MobiDB-lite"/>
    </source>
</evidence>
<name>A6JQ86_RAT</name>
<dbReference type="AlphaFoldDB" id="A6JQ86"/>
<evidence type="ECO:0000313" key="3">
    <source>
        <dbReference type="Proteomes" id="UP000234681"/>
    </source>
</evidence>
<protein>
    <submittedName>
        <fullName evidence="2">RCG23214</fullName>
    </submittedName>
</protein>